<dbReference type="HAMAP" id="MF_00758">
    <property type="entry name" value="UPF0301"/>
    <property type="match status" value="1"/>
</dbReference>
<proteinExistence type="inferred from homology"/>
<evidence type="ECO:0000313" key="3">
    <source>
        <dbReference type="EMBL" id="SDJ62143.1"/>
    </source>
</evidence>
<dbReference type="Proteomes" id="UP000199202">
    <property type="component" value="Unassembled WGS sequence"/>
</dbReference>
<accession>A0A1G8V804</accession>
<dbReference type="Gene3D" id="3.40.1740.10">
    <property type="entry name" value="VC0467-like"/>
    <property type="match status" value="1"/>
</dbReference>
<sequence length="209" mass="22253">MDTLGERAPLITLHDGCMAEAIYVGGLLVATPLLDDPNFRRSVVLILEHDLDGGTLGVVLNRPSDISVTQVLPVWDPLVTGPSVLFEGGPVQTDSALALAAVPSGEEPLGWRRLHAGTPAVSRLGTVDLDAPPEILQGEIAQMRIFAGYAGWSSGQLESEIAEGAWYVVDSEVGDTFHGDPGSLWRHVLRRQPGELAFVATCPDDPTLN</sequence>
<name>A0A1G8V804_9ACTN</name>
<gene>
    <name evidence="3" type="ORF">SAMN05421869_111227</name>
</gene>
<dbReference type="STRING" id="633440.SAMN05421869_111227"/>
<dbReference type="PANTHER" id="PTHR30327:SF1">
    <property type="entry name" value="UPF0301 PROTEIN YQGE"/>
    <property type="match status" value="1"/>
</dbReference>
<dbReference type="NCBIfam" id="NF001270">
    <property type="entry name" value="PRK00228.2-2"/>
    <property type="match status" value="1"/>
</dbReference>
<dbReference type="AlphaFoldDB" id="A0A1G8V804"/>
<evidence type="ECO:0000313" key="4">
    <source>
        <dbReference type="Proteomes" id="UP000199202"/>
    </source>
</evidence>
<dbReference type="SUPFAM" id="SSF143456">
    <property type="entry name" value="VC0467-like"/>
    <property type="match status" value="1"/>
</dbReference>
<dbReference type="GO" id="GO:0005829">
    <property type="term" value="C:cytosol"/>
    <property type="evidence" value="ECO:0007669"/>
    <property type="project" value="TreeGrafter"/>
</dbReference>
<keyword evidence="4" id="KW-1185">Reference proteome</keyword>
<dbReference type="Pfam" id="PF02622">
    <property type="entry name" value="DUF179"/>
    <property type="match status" value="1"/>
</dbReference>
<comment type="similarity">
    <text evidence="1 2">Belongs to the UPF0301 (AlgH) family.</text>
</comment>
<evidence type="ECO:0000256" key="2">
    <source>
        <dbReference type="HAMAP-Rule" id="MF_00758"/>
    </source>
</evidence>
<dbReference type="EMBL" id="FNDJ01000011">
    <property type="protein sequence ID" value="SDJ62143.1"/>
    <property type="molecule type" value="Genomic_DNA"/>
</dbReference>
<organism evidence="3 4">
    <name type="scientific">Nonomuraea jiangxiensis</name>
    <dbReference type="NCBI Taxonomy" id="633440"/>
    <lineage>
        <taxon>Bacteria</taxon>
        <taxon>Bacillati</taxon>
        <taxon>Actinomycetota</taxon>
        <taxon>Actinomycetes</taxon>
        <taxon>Streptosporangiales</taxon>
        <taxon>Streptosporangiaceae</taxon>
        <taxon>Nonomuraea</taxon>
    </lineage>
</organism>
<reference evidence="3 4" key="1">
    <citation type="submission" date="2016-10" db="EMBL/GenBank/DDBJ databases">
        <authorList>
            <person name="de Groot N.N."/>
        </authorList>
    </citation>
    <scope>NUCLEOTIDE SEQUENCE [LARGE SCALE GENOMIC DNA]</scope>
    <source>
        <strain evidence="3 4">CGMCC 4.6533</strain>
    </source>
</reference>
<dbReference type="PANTHER" id="PTHR30327">
    <property type="entry name" value="UNCHARACTERIZED PROTEIN YQGE"/>
    <property type="match status" value="1"/>
</dbReference>
<protein>
    <recommendedName>
        <fullName evidence="2">UPF0301 protein SAMN05421869_111227</fullName>
    </recommendedName>
</protein>
<evidence type="ECO:0000256" key="1">
    <source>
        <dbReference type="ARBA" id="ARBA00009600"/>
    </source>
</evidence>
<dbReference type="InterPro" id="IPR003774">
    <property type="entry name" value="AlgH-like"/>
</dbReference>